<keyword evidence="5 7" id="KW-0687">Ribonucleoprotein</keyword>
<comment type="subunit">
    <text evidence="7">Part of the 50S ribosomal subunit.</text>
</comment>
<dbReference type="AlphaFoldDB" id="A0A0C5DZG3"/>
<keyword evidence="4 7" id="KW-0689">Ribosomal protein</keyword>
<comment type="function">
    <text evidence="7">Binds to 23S rRNA.</text>
</comment>
<keyword evidence="8" id="KW-0150">Chloroplast</keyword>
<evidence type="ECO:0000313" key="8">
    <source>
        <dbReference type="EMBL" id="AJO68439.1"/>
    </source>
</evidence>
<proteinExistence type="inferred from homology"/>
<dbReference type="InterPro" id="IPR012677">
    <property type="entry name" value="Nucleotide-bd_a/b_plait_sf"/>
</dbReference>
<protein>
    <recommendedName>
        <fullName evidence="6 7">Large ribosomal subunit protein uL23c</fullName>
    </recommendedName>
</protein>
<dbReference type="EMBL" id="KP330491">
    <property type="protein sequence ID" value="AJO68439.1"/>
    <property type="molecule type" value="Genomic_DNA"/>
</dbReference>
<evidence type="ECO:0000256" key="1">
    <source>
        <dbReference type="ARBA" id="ARBA00006700"/>
    </source>
</evidence>
<dbReference type="SUPFAM" id="SSF54189">
    <property type="entry name" value="Ribosomal proteins S24e, L23 and L15e"/>
    <property type="match status" value="1"/>
</dbReference>
<dbReference type="NCBIfam" id="NF004363">
    <property type="entry name" value="PRK05738.2-4"/>
    <property type="match status" value="1"/>
</dbReference>
<sequence>MLFKIHIMTKKIPQKTLIDIIKYPILTDKTTRMIEENQYCFAVEVKANKLEIKKAIEQLFDVKIQKINTINIKSKKKRVGKYIGYKSKYKKAIVKLYDPYHIELFLDN</sequence>
<geneLocation type="chloroplast" evidence="8"/>
<name>A0A0C5DZG3_GRALE</name>
<dbReference type="Gene3D" id="3.30.70.330">
    <property type="match status" value="1"/>
</dbReference>
<dbReference type="GO" id="GO:0019843">
    <property type="term" value="F:rRNA binding"/>
    <property type="evidence" value="ECO:0007669"/>
    <property type="project" value="UniProtKB-UniRule"/>
</dbReference>
<dbReference type="FunFam" id="3.30.70.330:FF:000001">
    <property type="entry name" value="50S ribosomal protein L23"/>
    <property type="match status" value="1"/>
</dbReference>
<evidence type="ECO:0000313" key="9">
    <source>
        <dbReference type="EMBL" id="AML79888.1"/>
    </source>
</evidence>
<keyword evidence="2 7" id="KW-0699">rRNA-binding</keyword>
<accession>A0A0C5DZG3</accession>
<dbReference type="GO" id="GO:1990904">
    <property type="term" value="C:ribonucleoprotein complex"/>
    <property type="evidence" value="ECO:0007669"/>
    <property type="project" value="UniProtKB-KW"/>
</dbReference>
<dbReference type="InterPro" id="IPR013025">
    <property type="entry name" value="Ribosomal_uL23-like"/>
</dbReference>
<dbReference type="GeneID" id="26995298"/>
<dbReference type="EMBL" id="KU179794">
    <property type="protein sequence ID" value="AML79888.1"/>
    <property type="molecule type" value="Genomic_DNA"/>
</dbReference>
<reference evidence="8" key="1">
    <citation type="submission" date="2014-12" db="EMBL/GenBank/DDBJ databases">
        <title>The complete chloroplast genome of Gracilariopsis lemaneiformis.</title>
        <authorList>
            <person name="Bi G."/>
            <person name="Du Q."/>
            <person name="Sui Z."/>
            <person name="Mao Y."/>
        </authorList>
    </citation>
    <scope>NUCLEOTIDE SEQUENCE</scope>
</reference>
<dbReference type="GO" id="GO:0003735">
    <property type="term" value="F:structural constituent of ribosome"/>
    <property type="evidence" value="ECO:0007669"/>
    <property type="project" value="InterPro"/>
</dbReference>
<dbReference type="InterPro" id="IPR012678">
    <property type="entry name" value="Ribosomal_uL23/eL15/eS24_sf"/>
</dbReference>
<evidence type="ECO:0000256" key="2">
    <source>
        <dbReference type="ARBA" id="ARBA00022730"/>
    </source>
</evidence>
<comment type="subcellular location">
    <subcellularLocation>
        <location evidence="7">Plastid</location>
        <location evidence="7">Chloroplast</location>
    </subcellularLocation>
</comment>
<evidence type="ECO:0000256" key="6">
    <source>
        <dbReference type="ARBA" id="ARBA00035287"/>
    </source>
</evidence>
<comment type="similarity">
    <text evidence="1 7">Belongs to the universal ribosomal protein uL23 family.</text>
</comment>
<evidence type="ECO:0000256" key="5">
    <source>
        <dbReference type="ARBA" id="ARBA00023274"/>
    </source>
</evidence>
<dbReference type="GO" id="GO:0005840">
    <property type="term" value="C:ribosome"/>
    <property type="evidence" value="ECO:0007669"/>
    <property type="project" value="UniProtKB-KW"/>
</dbReference>
<dbReference type="GO" id="GO:0006412">
    <property type="term" value="P:translation"/>
    <property type="evidence" value="ECO:0007669"/>
    <property type="project" value="UniProtKB-UniRule"/>
</dbReference>
<dbReference type="RefSeq" id="YP_009237798.1">
    <property type="nucleotide sequence ID" value="NC_029644.1"/>
</dbReference>
<keyword evidence="8" id="KW-0934">Plastid</keyword>
<evidence type="ECO:0000256" key="4">
    <source>
        <dbReference type="ARBA" id="ARBA00022980"/>
    </source>
</evidence>
<keyword evidence="3 7" id="KW-0694">RNA-binding</keyword>
<reference evidence="9" key="2">
    <citation type="journal article" date="2016" name="Mitochondrial DNA Part B Resour">
        <title>The complete chloroplast genome of Gracilariopsis lemaneiformis, an important economic red alga of the family Gracilariaceae.</title>
        <authorList>
            <person name="Zhang Y."/>
            <person name="Guo Y.-M."/>
            <person name="Li T.-J."/>
            <person name="Chen C.-H."/>
            <person name="Shen K.-N."/>
            <person name="Hsiao C.-D."/>
        </authorList>
    </citation>
    <scope>NUCLEOTIDE SEQUENCE</scope>
</reference>
<dbReference type="GO" id="GO:0009507">
    <property type="term" value="C:chloroplast"/>
    <property type="evidence" value="ECO:0007669"/>
    <property type="project" value="UniProtKB-SubCell"/>
</dbReference>
<evidence type="ECO:0000256" key="7">
    <source>
        <dbReference type="HAMAP-Rule" id="MF_01369"/>
    </source>
</evidence>
<evidence type="ECO:0000256" key="3">
    <source>
        <dbReference type="ARBA" id="ARBA00022884"/>
    </source>
</evidence>
<dbReference type="PANTHER" id="PTHR11620">
    <property type="entry name" value="60S RIBOSOMAL PROTEIN L23A"/>
    <property type="match status" value="1"/>
</dbReference>
<dbReference type="HAMAP" id="MF_01369_B">
    <property type="entry name" value="Ribosomal_uL23_B"/>
    <property type="match status" value="1"/>
</dbReference>
<organism evidence="8">
    <name type="scientific">Gracilariopsis lemaneiformis</name>
    <name type="common">Red alga</name>
    <name type="synonym">Gracilaria lemaneiformis</name>
    <dbReference type="NCBI Taxonomy" id="2782"/>
    <lineage>
        <taxon>Eukaryota</taxon>
        <taxon>Rhodophyta</taxon>
        <taxon>Florideophyceae</taxon>
        <taxon>Rhodymeniophycidae</taxon>
        <taxon>Gracilariales</taxon>
        <taxon>Gracilariaceae</taxon>
        <taxon>Gracilariopsis</taxon>
    </lineage>
</organism>
<gene>
    <name evidence="7 8" type="primary">rpl23</name>
</gene>
<dbReference type="Pfam" id="PF00276">
    <property type="entry name" value="Ribosomal_L23"/>
    <property type="match status" value="1"/>
</dbReference>